<evidence type="ECO:0000256" key="1">
    <source>
        <dbReference type="ARBA" id="ARBA00004202"/>
    </source>
</evidence>
<dbReference type="InterPro" id="IPR050086">
    <property type="entry name" value="MetN_ABC_transporter-like"/>
</dbReference>
<keyword evidence="7" id="KW-0029">Amino-acid transport</keyword>
<dbReference type="SUPFAM" id="SSF52540">
    <property type="entry name" value="P-loop containing nucleoside triphosphate hydrolases"/>
    <property type="match status" value="1"/>
</dbReference>
<dbReference type="eggNOG" id="COG1126">
    <property type="taxonomic scope" value="Bacteria"/>
</dbReference>
<dbReference type="STRING" id="85643.Tmz1t_3930"/>
<feature type="domain" description="ABC transporter" evidence="9">
    <location>
        <begin position="19"/>
        <end position="263"/>
    </location>
</feature>
<evidence type="ECO:0000313" key="10">
    <source>
        <dbReference type="EMBL" id="ACR02513.1"/>
    </source>
</evidence>
<keyword evidence="8" id="KW-0472">Membrane</keyword>
<dbReference type="Gene3D" id="3.40.50.300">
    <property type="entry name" value="P-loop containing nucleotide triphosphate hydrolases"/>
    <property type="match status" value="1"/>
</dbReference>
<reference evidence="11" key="1">
    <citation type="submission" date="2009-05" db="EMBL/GenBank/DDBJ databases">
        <title>Complete sequence of chromosome of Thauera sp. MZ1T.</title>
        <authorList>
            <consortium name="US DOE Joint Genome Institute"/>
            <person name="Lucas S."/>
            <person name="Copeland A."/>
            <person name="Lapidus A."/>
            <person name="Glavina del Rio T."/>
            <person name="Dalin E."/>
            <person name="Tice H."/>
            <person name="Bruce D."/>
            <person name="Goodwin L."/>
            <person name="Pitluck S."/>
            <person name="Sims D."/>
            <person name="Brettin T."/>
            <person name="Detter J.C."/>
            <person name="Han C."/>
            <person name="Larimer F."/>
            <person name="Land M."/>
            <person name="Hauser L."/>
            <person name="Kyrpides N."/>
            <person name="Mikhailova N."/>
            <person name="Sayler G.S."/>
        </authorList>
    </citation>
    <scope>NUCLEOTIDE SEQUENCE [LARGE SCALE GENOMIC DNA]</scope>
    <source>
        <strain evidence="11">MZ1T</strain>
    </source>
</reference>
<reference evidence="10 11" key="2">
    <citation type="journal article" date="2012" name="Stand. Genomic Sci.">
        <title>Complete genome sequence of Thauera aminoaromatica strain MZ1T.</title>
        <authorList>
            <person name="Jiang K."/>
            <person name="Sanseverino J."/>
            <person name="Chauhan A."/>
            <person name="Lucas S."/>
            <person name="Copeland A."/>
            <person name="Lapidus A."/>
            <person name="Del Rio T.G."/>
            <person name="Dalin E."/>
            <person name="Tice H."/>
            <person name="Bruce D."/>
            <person name="Goodwin L."/>
            <person name="Pitluck S."/>
            <person name="Sims D."/>
            <person name="Brettin T."/>
            <person name="Detter J.C."/>
            <person name="Han C."/>
            <person name="Chang Y.J."/>
            <person name="Larimer F."/>
            <person name="Land M."/>
            <person name="Hauser L."/>
            <person name="Kyrpides N.C."/>
            <person name="Mikhailova N."/>
            <person name="Moser S."/>
            <person name="Jegier P."/>
            <person name="Close D."/>
            <person name="Debruyn J.M."/>
            <person name="Wang Y."/>
            <person name="Layton A.C."/>
            <person name="Allen M.S."/>
            <person name="Sayler G.S."/>
        </authorList>
    </citation>
    <scope>NUCLEOTIDE SEQUENCE [LARGE SCALE GENOMIC DNA]</scope>
    <source>
        <strain evidence="10 11">MZ1T</strain>
    </source>
</reference>
<dbReference type="PIRSF" id="PIRSF039085">
    <property type="entry name" value="ABC_ATPase_HisP"/>
    <property type="match status" value="1"/>
</dbReference>
<protein>
    <submittedName>
        <fullName evidence="10">ABC transporter related</fullName>
    </submittedName>
</protein>
<dbReference type="InterPro" id="IPR030679">
    <property type="entry name" value="ABC_ATPase_HisP-typ"/>
</dbReference>
<dbReference type="InterPro" id="IPR003439">
    <property type="entry name" value="ABC_transporter-like_ATP-bd"/>
</dbReference>
<dbReference type="InterPro" id="IPR003593">
    <property type="entry name" value="AAA+_ATPase"/>
</dbReference>
<accession>C4KDA2</accession>
<dbReference type="Pfam" id="PF00005">
    <property type="entry name" value="ABC_tran"/>
    <property type="match status" value="1"/>
</dbReference>
<dbReference type="PROSITE" id="PS50893">
    <property type="entry name" value="ABC_TRANSPORTER_2"/>
    <property type="match status" value="1"/>
</dbReference>
<dbReference type="PANTHER" id="PTHR43166">
    <property type="entry name" value="AMINO ACID IMPORT ATP-BINDING PROTEIN"/>
    <property type="match status" value="1"/>
</dbReference>
<comment type="subcellular location">
    <subcellularLocation>
        <location evidence="1">Cell membrane</location>
        <topology evidence="1">Peripheral membrane protein</topology>
    </subcellularLocation>
</comment>
<dbReference type="FunFam" id="3.40.50.300:FF:000020">
    <property type="entry name" value="Amino acid ABC transporter ATP-binding component"/>
    <property type="match status" value="1"/>
</dbReference>
<dbReference type="GO" id="GO:0005886">
    <property type="term" value="C:plasma membrane"/>
    <property type="evidence" value="ECO:0007669"/>
    <property type="project" value="UniProtKB-SubCell"/>
</dbReference>
<dbReference type="PANTHER" id="PTHR43166:SF9">
    <property type="entry name" value="GLUTAMATE_ASPARTATE IMPORT ATP-BINDING PROTEIN GLTL"/>
    <property type="match status" value="1"/>
</dbReference>
<keyword evidence="11" id="KW-1185">Reference proteome</keyword>
<name>C4KDA2_THASP</name>
<evidence type="ECO:0000256" key="7">
    <source>
        <dbReference type="ARBA" id="ARBA00022970"/>
    </source>
</evidence>
<dbReference type="InterPro" id="IPR017871">
    <property type="entry name" value="ABC_transporter-like_CS"/>
</dbReference>
<evidence type="ECO:0000313" key="11">
    <source>
        <dbReference type="Proteomes" id="UP000002186"/>
    </source>
</evidence>
<dbReference type="CDD" id="cd03262">
    <property type="entry name" value="ABC_HisP_GlnQ"/>
    <property type="match status" value="1"/>
</dbReference>
<evidence type="ECO:0000259" key="9">
    <source>
        <dbReference type="PROSITE" id="PS50893"/>
    </source>
</evidence>
<keyword evidence="4" id="KW-1003">Cell membrane</keyword>
<dbReference type="InterPro" id="IPR027417">
    <property type="entry name" value="P-loop_NTPase"/>
</dbReference>
<dbReference type="EMBL" id="CP001281">
    <property type="protein sequence ID" value="ACR02513.1"/>
    <property type="molecule type" value="Genomic_DNA"/>
</dbReference>
<dbReference type="Proteomes" id="UP000002186">
    <property type="component" value="Chromosome"/>
</dbReference>
<gene>
    <name evidence="10" type="ordered locus">Tmz1t_3930</name>
</gene>
<proteinExistence type="inferred from homology"/>
<evidence type="ECO:0000256" key="6">
    <source>
        <dbReference type="ARBA" id="ARBA00022840"/>
    </source>
</evidence>
<dbReference type="KEGG" id="tmz:Tmz1t_3930"/>
<dbReference type="AlphaFoldDB" id="C4KDA2"/>
<evidence type="ECO:0000256" key="2">
    <source>
        <dbReference type="ARBA" id="ARBA00005417"/>
    </source>
</evidence>
<dbReference type="GO" id="GO:0015424">
    <property type="term" value="F:ABC-type amino acid transporter activity"/>
    <property type="evidence" value="ECO:0007669"/>
    <property type="project" value="InterPro"/>
</dbReference>
<dbReference type="GO" id="GO:0016887">
    <property type="term" value="F:ATP hydrolysis activity"/>
    <property type="evidence" value="ECO:0007669"/>
    <property type="project" value="InterPro"/>
</dbReference>
<dbReference type="HOGENOM" id="CLU_000604_1_22_4"/>
<evidence type="ECO:0000256" key="8">
    <source>
        <dbReference type="ARBA" id="ARBA00023136"/>
    </source>
</evidence>
<keyword evidence="5" id="KW-0547">Nucleotide-binding</keyword>
<evidence type="ECO:0000256" key="4">
    <source>
        <dbReference type="ARBA" id="ARBA00022475"/>
    </source>
</evidence>
<sequence>MPSMTEAAAMTGPMTSPMILADGIRKRFGANEVLKGVSLTLAKGEVVAVIGPSGSGKSTFLRCLNHLETIDAGRIVIEGDVLADNDTGGRARYVADAEVRRICARMGMVFQHFNLFPHLTVLENVIEAPITVKGLKREAILPKAEALLRKVGLFDKRDAYPSRLSGGQKQRVAIARALAMEPDIMLFDEPTSALDPELTGEVLRTMRQLADEHMTMLVVTHEMGFAREVASRVVFMDGGELIESRPAAEFFANPQHPRTRAFLDSML</sequence>
<evidence type="ECO:0000256" key="5">
    <source>
        <dbReference type="ARBA" id="ARBA00022741"/>
    </source>
</evidence>
<dbReference type="PROSITE" id="PS00211">
    <property type="entry name" value="ABC_TRANSPORTER_1"/>
    <property type="match status" value="1"/>
</dbReference>
<organism evidence="10 11">
    <name type="scientific">Thauera aminoaromatica</name>
    <dbReference type="NCBI Taxonomy" id="164330"/>
    <lineage>
        <taxon>Bacteria</taxon>
        <taxon>Pseudomonadati</taxon>
        <taxon>Pseudomonadota</taxon>
        <taxon>Betaproteobacteria</taxon>
        <taxon>Rhodocyclales</taxon>
        <taxon>Zoogloeaceae</taxon>
        <taxon>Thauera</taxon>
    </lineage>
</organism>
<comment type="similarity">
    <text evidence="2">Belongs to the ABC transporter superfamily.</text>
</comment>
<keyword evidence="3" id="KW-0813">Transport</keyword>
<dbReference type="SMART" id="SM00382">
    <property type="entry name" value="AAA"/>
    <property type="match status" value="1"/>
</dbReference>
<dbReference type="GO" id="GO:0005524">
    <property type="term" value="F:ATP binding"/>
    <property type="evidence" value="ECO:0007669"/>
    <property type="project" value="UniProtKB-KW"/>
</dbReference>
<keyword evidence="6" id="KW-0067">ATP-binding</keyword>
<evidence type="ECO:0000256" key="3">
    <source>
        <dbReference type="ARBA" id="ARBA00022448"/>
    </source>
</evidence>